<proteinExistence type="predicted"/>
<dbReference type="InterPro" id="IPR036056">
    <property type="entry name" value="Fibrinogen-like_C"/>
</dbReference>
<dbReference type="Pfam" id="PF00147">
    <property type="entry name" value="Fibrinogen_C"/>
    <property type="match status" value="1"/>
</dbReference>
<evidence type="ECO:0000259" key="3">
    <source>
        <dbReference type="PROSITE" id="PS51406"/>
    </source>
</evidence>
<name>A0A8W7PV69_ANOCL</name>
<dbReference type="EnsemblMetazoa" id="ACOM038125-RA">
    <property type="protein sequence ID" value="ACOM038125-PA.1"/>
    <property type="gene ID" value="ACOM038125"/>
</dbReference>
<dbReference type="SUPFAM" id="SSF56496">
    <property type="entry name" value="Fibrinogen C-terminal domain-like"/>
    <property type="match status" value="1"/>
</dbReference>
<dbReference type="PROSITE" id="PS51406">
    <property type="entry name" value="FIBRINOGEN_C_2"/>
    <property type="match status" value="1"/>
</dbReference>
<reference evidence="4" key="1">
    <citation type="submission" date="2022-08" db="UniProtKB">
        <authorList>
            <consortium name="EnsemblMetazoa"/>
        </authorList>
    </citation>
    <scope>IDENTIFICATION</scope>
</reference>
<dbReference type="VEuPathDB" id="VectorBase:ACON2_034638"/>
<feature type="chain" id="PRO_5036476385" description="Fibrinogen C-terminal domain-containing protein" evidence="2">
    <location>
        <begin position="24"/>
        <end position="307"/>
    </location>
</feature>
<dbReference type="Proteomes" id="UP000075882">
    <property type="component" value="Unassembled WGS sequence"/>
</dbReference>
<dbReference type="InterPro" id="IPR002181">
    <property type="entry name" value="Fibrinogen_a/b/g_C_dom"/>
</dbReference>
<feature type="domain" description="Fibrinogen C-terminal" evidence="3">
    <location>
        <begin position="96"/>
        <end position="307"/>
    </location>
</feature>
<dbReference type="PROSITE" id="PS00514">
    <property type="entry name" value="FIBRINOGEN_C_1"/>
    <property type="match status" value="1"/>
</dbReference>
<dbReference type="SMART" id="SM00186">
    <property type="entry name" value="FBG"/>
    <property type="match status" value="1"/>
</dbReference>
<accession>A0A8W7PV69</accession>
<organism evidence="4">
    <name type="scientific">Anopheles coluzzii</name>
    <name type="common">African malaria mosquito</name>
    <dbReference type="NCBI Taxonomy" id="1518534"/>
    <lineage>
        <taxon>Eukaryota</taxon>
        <taxon>Metazoa</taxon>
        <taxon>Ecdysozoa</taxon>
        <taxon>Arthropoda</taxon>
        <taxon>Hexapoda</taxon>
        <taxon>Insecta</taxon>
        <taxon>Pterygota</taxon>
        <taxon>Neoptera</taxon>
        <taxon>Endopterygota</taxon>
        <taxon>Diptera</taxon>
        <taxon>Nematocera</taxon>
        <taxon>Culicoidea</taxon>
        <taxon>Culicidae</taxon>
        <taxon>Anophelinae</taxon>
        <taxon>Anopheles</taxon>
    </lineage>
</organism>
<feature type="signal peptide" evidence="2">
    <location>
        <begin position="1"/>
        <end position="23"/>
    </location>
</feature>
<keyword evidence="1" id="KW-1015">Disulfide bond</keyword>
<evidence type="ECO:0000313" key="4">
    <source>
        <dbReference type="EnsemblMetazoa" id="ACOM038125-PA.1"/>
    </source>
</evidence>
<dbReference type="GO" id="GO:0005615">
    <property type="term" value="C:extracellular space"/>
    <property type="evidence" value="ECO:0007669"/>
    <property type="project" value="TreeGrafter"/>
</dbReference>
<dbReference type="InterPro" id="IPR014716">
    <property type="entry name" value="Fibrinogen_a/b/g_C_1"/>
</dbReference>
<evidence type="ECO:0000256" key="1">
    <source>
        <dbReference type="ARBA" id="ARBA00023157"/>
    </source>
</evidence>
<dbReference type="InterPro" id="IPR050373">
    <property type="entry name" value="Fibrinogen_C-term_domain"/>
</dbReference>
<dbReference type="Gene3D" id="3.90.215.10">
    <property type="entry name" value="Gamma Fibrinogen, chain A, domain 1"/>
    <property type="match status" value="1"/>
</dbReference>
<dbReference type="InterPro" id="IPR020837">
    <property type="entry name" value="Fibrinogen_CS"/>
</dbReference>
<dbReference type="PANTHER" id="PTHR19143:SF327">
    <property type="entry name" value="FI21813P1-RELATED"/>
    <property type="match status" value="1"/>
</dbReference>
<dbReference type="PANTHER" id="PTHR19143">
    <property type="entry name" value="FIBRINOGEN/TENASCIN/ANGIOPOEITIN"/>
    <property type="match status" value="1"/>
</dbReference>
<sequence length="307" mass="34780">MTAWCTILLFSLCSLLTPAVSTAKGNDTRAALLGFGYEMFAAQLDYLQNKLLEVDSTVQGMSEKIGHNLTTLQEQSSRMLAQQTACTSQTTVQTTYQSSTPVRSCKEALPRISGRYLKQPFENETAFDGYCEQSRFGGGWLVMQQRYDGLLNFQRGWSEYVNGFGSVVGELWLGLERVHRLTSARSHELLVELEDFAGNYVYARYRQFEIGSGKDQYPLKKLYSGTASDSLVYHRGMKFTTLDQDNDAKADSNCAIDDSGAWWYKRCHYSNLNGVYMNEKDSKAIVWYYYQNSTLGMAYSKMMIGET</sequence>
<dbReference type="AlphaFoldDB" id="A0A8W7PV69"/>
<protein>
    <recommendedName>
        <fullName evidence="3">Fibrinogen C-terminal domain-containing protein</fullName>
    </recommendedName>
</protein>
<evidence type="ECO:0000256" key="2">
    <source>
        <dbReference type="SAM" id="SignalP"/>
    </source>
</evidence>
<dbReference type="CDD" id="cd00087">
    <property type="entry name" value="FReD"/>
    <property type="match status" value="1"/>
</dbReference>
<keyword evidence="2" id="KW-0732">Signal</keyword>